<sequence>MPGVPLIPPVWLLDVDGVINAKKPGWGGPPLRRDVYSPGDDYTYPLRFAPALIVRLRELIEAERVEVRWCTTWCPEAHLLERAWSLPPLAVALTQRPLPRGAECWPLKYRAARDVLDVEGRRLIWTDDEALPRPGPDRDALTAGGRALLIAPDSRRGLQPADLDAIDRFTAEAG</sequence>
<dbReference type="RefSeq" id="WP_306829524.1">
    <property type="nucleotide sequence ID" value="NZ_JAUSRA010000001.1"/>
</dbReference>
<dbReference type="Proteomes" id="UP001240984">
    <property type="component" value="Unassembled WGS sequence"/>
</dbReference>
<protein>
    <recommendedName>
        <fullName evidence="3">Secreted protein</fullName>
    </recommendedName>
</protein>
<accession>A0ABT9MSG2</accession>
<evidence type="ECO:0008006" key="3">
    <source>
        <dbReference type="Google" id="ProtNLM"/>
    </source>
</evidence>
<gene>
    <name evidence="1" type="ORF">J2S43_002889</name>
</gene>
<evidence type="ECO:0000313" key="2">
    <source>
        <dbReference type="Proteomes" id="UP001240984"/>
    </source>
</evidence>
<comment type="caution">
    <text evidence="1">The sequence shown here is derived from an EMBL/GenBank/DDBJ whole genome shotgun (WGS) entry which is preliminary data.</text>
</comment>
<proteinExistence type="predicted"/>
<dbReference type="EMBL" id="JAUSRA010000001">
    <property type="protein sequence ID" value="MDP9794377.1"/>
    <property type="molecule type" value="Genomic_DNA"/>
</dbReference>
<keyword evidence="2" id="KW-1185">Reference proteome</keyword>
<reference evidence="1 2" key="1">
    <citation type="submission" date="2023-07" db="EMBL/GenBank/DDBJ databases">
        <title>Sequencing the genomes of 1000 actinobacteria strains.</title>
        <authorList>
            <person name="Klenk H.-P."/>
        </authorList>
    </citation>
    <scope>NUCLEOTIDE SEQUENCE [LARGE SCALE GENOMIC DNA]</scope>
    <source>
        <strain evidence="1 2">DSM 44710</strain>
    </source>
</reference>
<name>A0ABT9MSG2_9ACTN</name>
<organism evidence="1 2">
    <name type="scientific">Catenuloplanes nepalensis</name>
    <dbReference type="NCBI Taxonomy" id="587533"/>
    <lineage>
        <taxon>Bacteria</taxon>
        <taxon>Bacillati</taxon>
        <taxon>Actinomycetota</taxon>
        <taxon>Actinomycetes</taxon>
        <taxon>Micromonosporales</taxon>
        <taxon>Micromonosporaceae</taxon>
        <taxon>Catenuloplanes</taxon>
    </lineage>
</organism>
<evidence type="ECO:0000313" key="1">
    <source>
        <dbReference type="EMBL" id="MDP9794377.1"/>
    </source>
</evidence>